<feature type="transmembrane region" description="Helical" evidence="2">
    <location>
        <begin position="192"/>
        <end position="216"/>
    </location>
</feature>
<evidence type="ECO:0000256" key="1">
    <source>
        <dbReference type="SAM" id="MobiDB-lite"/>
    </source>
</evidence>
<feature type="compositionally biased region" description="Basic and acidic residues" evidence="1">
    <location>
        <begin position="93"/>
        <end position="117"/>
    </location>
</feature>
<evidence type="ECO:0000256" key="2">
    <source>
        <dbReference type="SAM" id="Phobius"/>
    </source>
</evidence>
<proteinExistence type="predicted"/>
<name>A0A285EJA4_9ACTN</name>
<gene>
    <name evidence="4" type="ORF">SAMN06893097_109196</name>
</gene>
<dbReference type="Proteomes" id="UP000219514">
    <property type="component" value="Unassembled WGS sequence"/>
</dbReference>
<accession>A0A285EJA4</accession>
<dbReference type="InterPro" id="IPR046672">
    <property type="entry name" value="DUF6542"/>
</dbReference>
<evidence type="ECO:0000313" key="4">
    <source>
        <dbReference type="EMBL" id="SNX98116.1"/>
    </source>
</evidence>
<keyword evidence="2" id="KW-0472">Membrane</keyword>
<feature type="region of interest" description="Disordered" evidence="1">
    <location>
        <begin position="1"/>
        <end position="128"/>
    </location>
</feature>
<dbReference type="Pfam" id="PF20177">
    <property type="entry name" value="DUF6542"/>
    <property type="match status" value="1"/>
</dbReference>
<feature type="domain" description="DUF6542" evidence="3">
    <location>
        <begin position="133"/>
        <end position="244"/>
    </location>
</feature>
<evidence type="ECO:0000313" key="5">
    <source>
        <dbReference type="Proteomes" id="UP000219514"/>
    </source>
</evidence>
<keyword evidence="2" id="KW-1133">Transmembrane helix</keyword>
<sequence>MASVSTADTWRESGIRTGPRAPRPEAAEYVSRIPRPPVPPRARPAGPMRSTDIPPMPEHLARLERRRSDDDRSGHTRPPVPHRSAAVPPVRPGRSERARHPQRDERDAPRRAPRPAEPRAAGRVVDEPERGSRLRGWAAALAVLVITLAGAAADSYLGPGLGIITLGTLTAAAGLGTLLVRRRDLTTMVVTPPLVFIVAAVAVNAVFASVNLAGLATLLVRGFPTMAVATGVALVLALVRWAAGR</sequence>
<organism evidence="4 5">
    <name type="scientific">Geodermatophilus sabuli</name>
    <dbReference type="NCBI Taxonomy" id="1564158"/>
    <lineage>
        <taxon>Bacteria</taxon>
        <taxon>Bacillati</taxon>
        <taxon>Actinomycetota</taxon>
        <taxon>Actinomycetes</taxon>
        <taxon>Geodermatophilales</taxon>
        <taxon>Geodermatophilaceae</taxon>
        <taxon>Geodermatophilus</taxon>
    </lineage>
</organism>
<reference evidence="4 5" key="1">
    <citation type="submission" date="2017-09" db="EMBL/GenBank/DDBJ databases">
        <authorList>
            <person name="Ehlers B."/>
            <person name="Leendertz F.H."/>
        </authorList>
    </citation>
    <scope>NUCLEOTIDE SEQUENCE [LARGE SCALE GENOMIC DNA]</scope>
    <source>
        <strain evidence="4 5">DSM 46844</strain>
    </source>
</reference>
<dbReference type="EMBL" id="OBDO01000009">
    <property type="protein sequence ID" value="SNX98116.1"/>
    <property type="molecule type" value="Genomic_DNA"/>
</dbReference>
<protein>
    <recommendedName>
        <fullName evidence="3">DUF6542 domain-containing protein</fullName>
    </recommendedName>
</protein>
<feature type="transmembrane region" description="Helical" evidence="2">
    <location>
        <begin position="136"/>
        <end position="153"/>
    </location>
</feature>
<keyword evidence="2" id="KW-0812">Transmembrane</keyword>
<feature type="transmembrane region" description="Helical" evidence="2">
    <location>
        <begin position="222"/>
        <end position="243"/>
    </location>
</feature>
<evidence type="ECO:0000259" key="3">
    <source>
        <dbReference type="Pfam" id="PF20177"/>
    </source>
</evidence>
<keyword evidence="5" id="KW-1185">Reference proteome</keyword>
<dbReference type="OrthoDB" id="5198789at2"/>
<feature type="compositionally biased region" description="Basic and acidic residues" evidence="1">
    <location>
        <begin position="59"/>
        <end position="74"/>
    </location>
</feature>
<dbReference type="AlphaFoldDB" id="A0A285EJA4"/>
<feature type="transmembrane region" description="Helical" evidence="2">
    <location>
        <begin position="159"/>
        <end position="180"/>
    </location>
</feature>
<dbReference type="RefSeq" id="WP_097208044.1">
    <property type="nucleotide sequence ID" value="NZ_JACHXB010000001.1"/>
</dbReference>